<sequence>MDEELGQENGHVAPDVGRPTGSDNPKARRVPGSGNVRKPPGPPARPDGVPPTVGEKSTGGRHGWRC</sequence>
<reference evidence="2 3" key="1">
    <citation type="journal article" date="2016" name="PLoS ONE">
        <title>Complete Genome Sequence and Comparative Genomics of a Novel Myxobacterium Myxococcus hansupus.</title>
        <authorList>
            <person name="Sharma G."/>
            <person name="Narwani T."/>
            <person name="Subramanian S."/>
        </authorList>
    </citation>
    <scope>NUCLEOTIDE SEQUENCE [LARGE SCALE GENOMIC DNA]</scope>
    <source>
        <strain evidence="3">mixupus</strain>
    </source>
</reference>
<dbReference type="EMBL" id="CP012109">
    <property type="protein sequence ID" value="AKQ70631.1"/>
    <property type="molecule type" value="Genomic_DNA"/>
</dbReference>
<evidence type="ECO:0000256" key="1">
    <source>
        <dbReference type="SAM" id="MobiDB-lite"/>
    </source>
</evidence>
<evidence type="ECO:0000313" key="2">
    <source>
        <dbReference type="EMBL" id="AKQ70631.1"/>
    </source>
</evidence>
<keyword evidence="3" id="KW-1185">Reference proteome</keyword>
<feature type="region of interest" description="Disordered" evidence="1">
    <location>
        <begin position="1"/>
        <end position="66"/>
    </location>
</feature>
<name>A0A0H4X4K9_9BACT</name>
<dbReference type="Proteomes" id="UP000009026">
    <property type="component" value="Chromosome"/>
</dbReference>
<dbReference type="STRING" id="1297742.A176_007543"/>
<dbReference type="AlphaFoldDB" id="A0A0H4X4K9"/>
<dbReference type="KEGG" id="mym:A176_007543"/>
<accession>A0A0H4X4K9</accession>
<gene>
    <name evidence="2" type="ORF">A176_007543</name>
</gene>
<evidence type="ECO:0000313" key="3">
    <source>
        <dbReference type="Proteomes" id="UP000009026"/>
    </source>
</evidence>
<proteinExistence type="predicted"/>
<feature type="compositionally biased region" description="Pro residues" evidence="1">
    <location>
        <begin position="39"/>
        <end position="49"/>
    </location>
</feature>
<organism evidence="2 3">
    <name type="scientific">Pseudomyxococcus hansupus</name>
    <dbReference type="NCBI Taxonomy" id="1297742"/>
    <lineage>
        <taxon>Bacteria</taxon>
        <taxon>Pseudomonadati</taxon>
        <taxon>Myxococcota</taxon>
        <taxon>Myxococcia</taxon>
        <taxon>Myxococcales</taxon>
        <taxon>Cystobacterineae</taxon>
        <taxon>Myxococcaceae</taxon>
        <taxon>Pseudomyxococcus</taxon>
    </lineage>
</organism>
<protein>
    <submittedName>
        <fullName evidence="2">Uncharacterized protein</fullName>
    </submittedName>
</protein>